<feature type="transmembrane region" description="Helical" evidence="3">
    <location>
        <begin position="6"/>
        <end position="26"/>
    </location>
</feature>
<evidence type="ECO:0000259" key="4">
    <source>
        <dbReference type="PROSITE" id="PS50026"/>
    </source>
</evidence>
<keyword evidence="3" id="KW-0812">Transmembrane</keyword>
<dbReference type="Gene3D" id="2.10.25.10">
    <property type="entry name" value="Laminin"/>
    <property type="match status" value="1"/>
</dbReference>
<gene>
    <name evidence="6" type="primary">CSON001780</name>
</gene>
<feature type="region of interest" description="Disordered" evidence="2">
    <location>
        <begin position="90"/>
        <end position="136"/>
    </location>
</feature>
<feature type="region of interest" description="Disordered" evidence="2">
    <location>
        <begin position="28"/>
        <end position="48"/>
    </location>
</feature>
<keyword evidence="1" id="KW-1015">Disulfide bond</keyword>
<reference evidence="6" key="2">
    <citation type="submission" date="2018-07" db="EMBL/GenBank/DDBJ databases">
        <authorList>
            <person name="Quirk P.G."/>
            <person name="Krulwich T.A."/>
        </authorList>
    </citation>
    <scope>NUCLEOTIDE SEQUENCE</scope>
</reference>
<dbReference type="VEuPathDB" id="VectorBase:CSON001780"/>
<dbReference type="InterPro" id="IPR043403">
    <property type="entry name" value="Gurken/Spitz"/>
</dbReference>
<dbReference type="PROSITE" id="PS01186">
    <property type="entry name" value="EGF_2"/>
    <property type="match status" value="1"/>
</dbReference>
<proteinExistence type="predicted"/>
<organism evidence="6">
    <name type="scientific">Culicoides sonorensis</name>
    <name type="common">Biting midge</name>
    <dbReference type="NCBI Taxonomy" id="179676"/>
    <lineage>
        <taxon>Eukaryota</taxon>
        <taxon>Metazoa</taxon>
        <taxon>Ecdysozoa</taxon>
        <taxon>Arthropoda</taxon>
        <taxon>Hexapoda</taxon>
        <taxon>Insecta</taxon>
        <taxon>Pterygota</taxon>
        <taxon>Neoptera</taxon>
        <taxon>Endopterygota</taxon>
        <taxon>Diptera</taxon>
        <taxon>Nematocera</taxon>
        <taxon>Chironomoidea</taxon>
        <taxon>Ceratopogonidae</taxon>
        <taxon>Ceratopogoninae</taxon>
        <taxon>Culicoides</taxon>
        <taxon>Monoculicoides</taxon>
    </lineage>
</organism>
<keyword evidence="1" id="KW-0245">EGF-like domain</keyword>
<dbReference type="OMA" id="NYPSMSI"/>
<reference evidence="5" key="1">
    <citation type="submission" date="2018-04" db="EMBL/GenBank/DDBJ databases">
        <authorList>
            <person name="Go L.Y."/>
            <person name="Mitchell J.A."/>
        </authorList>
    </citation>
    <scope>NUCLEOTIDE SEQUENCE</scope>
    <source>
        <tissue evidence="5">Whole organism</tissue>
    </source>
</reference>
<keyword evidence="3" id="KW-0472">Membrane</keyword>
<evidence type="ECO:0000313" key="6">
    <source>
        <dbReference type="EMBL" id="SSX29840.1"/>
    </source>
</evidence>
<accession>A0A336MIS5</accession>
<evidence type="ECO:0000313" key="5">
    <source>
        <dbReference type="EMBL" id="SSX10118.1"/>
    </source>
</evidence>
<feature type="transmembrane region" description="Helical" evidence="3">
    <location>
        <begin position="199"/>
        <end position="223"/>
    </location>
</feature>
<dbReference type="PANTHER" id="PTHR12332:SF1">
    <property type="entry name" value="KEREN-RELATED"/>
    <property type="match status" value="1"/>
</dbReference>
<feature type="compositionally biased region" description="Low complexity" evidence="2">
    <location>
        <begin position="90"/>
        <end position="134"/>
    </location>
</feature>
<evidence type="ECO:0000256" key="1">
    <source>
        <dbReference type="PROSITE-ProRule" id="PRU00076"/>
    </source>
</evidence>
<protein>
    <submittedName>
        <fullName evidence="6">CSON001780 protein</fullName>
    </submittedName>
</protein>
<dbReference type="SUPFAM" id="SSF57196">
    <property type="entry name" value="EGF/Laminin"/>
    <property type="match status" value="1"/>
</dbReference>
<dbReference type="EMBL" id="UFQS01001285">
    <property type="protein sequence ID" value="SSX10118.1"/>
    <property type="molecule type" value="Genomic_DNA"/>
</dbReference>
<dbReference type="PANTHER" id="PTHR12332">
    <property type="entry name" value="KEREN-RELATED"/>
    <property type="match status" value="1"/>
</dbReference>
<sequence>MKYNFLPLYYIAFVLLSTIVTITHCCSSRRMPQRRPPLSSSTNIRTHEPRIIITNTHSDTLLPSSVSSPSLSPVPTTSVKFTDNYPSMSISSSSSSSSQPGVVQGGQPVTSTTSTSTSTTQETRRPSSGGTTTTINDSNCTSDYRKHYCLNNGICFNYTIQQNFTLLSCLCADGFYGERCEDKYLEGSYSTKMRSNKHIMLHIASIQYGLVASMAVVLVVFYVKSYVTTKYKLTSSKK</sequence>
<feature type="disulfide bond" evidence="1">
    <location>
        <begin position="171"/>
        <end position="180"/>
    </location>
</feature>
<comment type="caution">
    <text evidence="1">Lacks conserved residue(s) required for the propagation of feature annotation.</text>
</comment>
<dbReference type="InterPro" id="IPR000742">
    <property type="entry name" value="EGF"/>
</dbReference>
<dbReference type="PROSITE" id="PS00022">
    <property type="entry name" value="EGF_1"/>
    <property type="match status" value="1"/>
</dbReference>
<dbReference type="GO" id="GO:0005154">
    <property type="term" value="F:epidermal growth factor receptor binding"/>
    <property type="evidence" value="ECO:0007669"/>
    <property type="project" value="InterPro"/>
</dbReference>
<evidence type="ECO:0000256" key="2">
    <source>
        <dbReference type="SAM" id="MobiDB-lite"/>
    </source>
</evidence>
<dbReference type="PROSITE" id="PS50026">
    <property type="entry name" value="EGF_3"/>
    <property type="match status" value="1"/>
</dbReference>
<dbReference type="EMBL" id="UFQT01001285">
    <property type="protein sequence ID" value="SSX29840.1"/>
    <property type="molecule type" value="Genomic_DNA"/>
</dbReference>
<keyword evidence="3" id="KW-1133">Transmembrane helix</keyword>
<dbReference type="CDD" id="cd00054">
    <property type="entry name" value="EGF_CA"/>
    <property type="match status" value="1"/>
</dbReference>
<dbReference type="GO" id="GO:0048018">
    <property type="term" value="F:receptor ligand activity"/>
    <property type="evidence" value="ECO:0007669"/>
    <property type="project" value="InterPro"/>
</dbReference>
<name>A0A336MIS5_CULSO</name>
<dbReference type="AlphaFoldDB" id="A0A336MIS5"/>
<feature type="domain" description="EGF-like" evidence="4">
    <location>
        <begin position="136"/>
        <end position="181"/>
    </location>
</feature>
<dbReference type="GO" id="GO:0007173">
    <property type="term" value="P:epidermal growth factor receptor signaling pathway"/>
    <property type="evidence" value="ECO:0007669"/>
    <property type="project" value="InterPro"/>
</dbReference>
<evidence type="ECO:0000256" key="3">
    <source>
        <dbReference type="SAM" id="Phobius"/>
    </source>
</evidence>